<gene>
    <name evidence="1" type="ORF">SAMN04489740_2526</name>
</gene>
<dbReference type="AlphaFoldDB" id="A0A1H5LMU3"/>
<name>A0A1H5LMU3_9MICC</name>
<dbReference type="EMBL" id="FNTV01000001">
    <property type="protein sequence ID" value="SEE78375.1"/>
    <property type="molecule type" value="Genomic_DNA"/>
</dbReference>
<dbReference type="RefSeq" id="WP_074711858.1">
    <property type="nucleotide sequence ID" value="NZ_FNTV01000001.1"/>
</dbReference>
<evidence type="ECO:0000313" key="2">
    <source>
        <dbReference type="Proteomes" id="UP000182725"/>
    </source>
</evidence>
<evidence type="ECO:0000313" key="1">
    <source>
        <dbReference type="EMBL" id="SEE78375.1"/>
    </source>
</evidence>
<accession>A0A1H5LMU3</accession>
<organism evidence="1 2">
    <name type="scientific">Arthrobacter alpinus</name>
    <dbReference type="NCBI Taxonomy" id="656366"/>
    <lineage>
        <taxon>Bacteria</taxon>
        <taxon>Bacillati</taxon>
        <taxon>Actinomycetota</taxon>
        <taxon>Actinomycetes</taxon>
        <taxon>Micrococcales</taxon>
        <taxon>Micrococcaceae</taxon>
        <taxon>Arthrobacter</taxon>
    </lineage>
</organism>
<reference evidence="1 2" key="1">
    <citation type="submission" date="2016-10" db="EMBL/GenBank/DDBJ databases">
        <authorList>
            <person name="de Groot N.N."/>
        </authorList>
    </citation>
    <scope>NUCLEOTIDE SEQUENCE [LARGE SCALE GENOMIC DNA]</scope>
    <source>
        <strain evidence="1 2">DSM 22274</strain>
    </source>
</reference>
<sequence>MGSLIKTVKTAVQQHHISSATRQLARITQISHPSGAPAGGPRVFTPAMIAAWAAGLEDRAELCLGVNGTDSFKLTLYVCPSDAGAKVTAIITGPGLGCYISAHHGGSTEAWVASLIHDANYLNDEKDYPDPSGCRA</sequence>
<dbReference type="Proteomes" id="UP000182725">
    <property type="component" value="Unassembled WGS sequence"/>
</dbReference>
<proteinExistence type="predicted"/>
<protein>
    <submittedName>
        <fullName evidence="1">Uncharacterized protein</fullName>
    </submittedName>
</protein>